<feature type="compositionally biased region" description="Pro residues" evidence="1">
    <location>
        <begin position="111"/>
        <end position="121"/>
    </location>
</feature>
<dbReference type="PRINTS" id="PR01217">
    <property type="entry name" value="PRICHEXTENSN"/>
</dbReference>
<sequence>MIVSGAAHAALLIYAAIGFTSAKAYNPHQEALPVEVVSLSEFDQLTKGSNQSKQKAETPKVEAKKVAAVDPKPLPPAPEAKENVEAPPPAPEPEVAEPPPPEPKKPEPKPAEAPPPEPAPTPEKKAEAEPKPAPPTPAPKPPDLPKPEKKAEKKPEKKPEKPKPKFDPSKIASLVDKRDPGRKPQEGREVSNMTTAGVSNGTAQQLSLSQQSMIGNMIREHLYSCWNWPAGVTPSPDLVATITFEVTPEGTLIGTPRLENSSSNPGFTSFAESAMRAVYSCTQPQRPLKLPVEHYDFWKFVTLDFILPPA</sequence>
<feature type="compositionally biased region" description="Pro residues" evidence="1">
    <location>
        <begin position="86"/>
        <end position="101"/>
    </location>
</feature>
<name>A0A6S6QPL7_9HYPH</name>
<evidence type="ECO:0008006" key="5">
    <source>
        <dbReference type="Google" id="ProtNLM"/>
    </source>
</evidence>
<gene>
    <name evidence="3" type="ORF">IZ6_06220</name>
</gene>
<evidence type="ECO:0000313" key="4">
    <source>
        <dbReference type="Proteomes" id="UP000515317"/>
    </source>
</evidence>
<evidence type="ECO:0000313" key="3">
    <source>
        <dbReference type="EMBL" id="BCJ89887.1"/>
    </source>
</evidence>
<organism evidence="3 4">
    <name type="scientific">Terrihabitans soli</name>
    <dbReference type="NCBI Taxonomy" id="708113"/>
    <lineage>
        <taxon>Bacteria</taxon>
        <taxon>Pseudomonadati</taxon>
        <taxon>Pseudomonadota</taxon>
        <taxon>Alphaproteobacteria</taxon>
        <taxon>Hyphomicrobiales</taxon>
        <taxon>Terrihabitans</taxon>
    </lineage>
</organism>
<dbReference type="Proteomes" id="UP000515317">
    <property type="component" value="Chromosome"/>
</dbReference>
<evidence type="ECO:0000256" key="2">
    <source>
        <dbReference type="SAM" id="SignalP"/>
    </source>
</evidence>
<protein>
    <recommendedName>
        <fullName evidence="5">Cell envelope integrity protein TolA</fullName>
    </recommendedName>
</protein>
<evidence type="ECO:0000256" key="1">
    <source>
        <dbReference type="SAM" id="MobiDB-lite"/>
    </source>
</evidence>
<dbReference type="AlphaFoldDB" id="A0A6S6QPL7"/>
<feature type="compositionally biased region" description="Basic and acidic residues" evidence="1">
    <location>
        <begin position="143"/>
        <end position="168"/>
    </location>
</feature>
<keyword evidence="4" id="KW-1185">Reference proteome</keyword>
<feature type="compositionally biased region" description="Pro residues" evidence="1">
    <location>
        <begin position="131"/>
        <end position="142"/>
    </location>
</feature>
<dbReference type="Gene3D" id="3.30.1150.10">
    <property type="match status" value="1"/>
</dbReference>
<dbReference type="RefSeq" id="WP_222876562.1">
    <property type="nucleotide sequence ID" value="NZ_AP023361.1"/>
</dbReference>
<keyword evidence="2" id="KW-0732">Signal</keyword>
<feature type="compositionally biased region" description="Basic and acidic residues" evidence="1">
    <location>
        <begin position="175"/>
        <end position="189"/>
    </location>
</feature>
<accession>A0A6S6QPL7</accession>
<feature type="region of interest" description="Disordered" evidence="1">
    <location>
        <begin position="45"/>
        <end position="203"/>
    </location>
</feature>
<feature type="chain" id="PRO_5027863081" description="Cell envelope integrity protein TolA" evidence="2">
    <location>
        <begin position="25"/>
        <end position="310"/>
    </location>
</feature>
<feature type="compositionally biased region" description="Basic and acidic residues" evidence="1">
    <location>
        <begin position="54"/>
        <end position="67"/>
    </location>
</feature>
<reference evidence="3 4" key="1">
    <citation type="submission" date="2020-08" db="EMBL/GenBank/DDBJ databases">
        <title>Genome sequence of Rhizobiales bacterium strain IZ6.</title>
        <authorList>
            <person name="Nakai R."/>
            <person name="Naganuma T."/>
        </authorList>
    </citation>
    <scope>NUCLEOTIDE SEQUENCE [LARGE SCALE GENOMIC DNA]</scope>
    <source>
        <strain evidence="3 4">IZ6</strain>
    </source>
</reference>
<feature type="signal peptide" evidence="2">
    <location>
        <begin position="1"/>
        <end position="24"/>
    </location>
</feature>
<dbReference type="KEGG" id="tso:IZ6_06220"/>
<dbReference type="EMBL" id="AP023361">
    <property type="protein sequence ID" value="BCJ89887.1"/>
    <property type="molecule type" value="Genomic_DNA"/>
</dbReference>
<proteinExistence type="predicted"/>
<feature type="compositionally biased region" description="Polar residues" evidence="1">
    <location>
        <begin position="191"/>
        <end position="203"/>
    </location>
</feature>